<keyword evidence="4" id="KW-1185">Reference proteome</keyword>
<evidence type="ECO:0000259" key="2">
    <source>
        <dbReference type="Pfam" id="PF18755"/>
    </source>
</evidence>
<feature type="domain" description="RAMA" evidence="2">
    <location>
        <begin position="484"/>
        <end position="557"/>
    </location>
</feature>
<gene>
    <name evidence="3" type="ORF">KDY119_00567</name>
</gene>
<dbReference type="InterPro" id="IPR040843">
    <property type="entry name" value="RAMA"/>
</dbReference>
<accession>A0A5P9Q6P8</accession>
<reference evidence="3 4" key="1">
    <citation type="submission" date="2019-10" db="EMBL/GenBank/DDBJ databases">
        <title>Genome sequence of Luteimicrobium xylanilyticum HY-24.</title>
        <authorList>
            <person name="Kim D.Y."/>
            <person name="Park H.-Y."/>
        </authorList>
    </citation>
    <scope>NUCLEOTIDE SEQUENCE [LARGE SCALE GENOMIC DNA]</scope>
    <source>
        <strain evidence="3 4">HY-24</strain>
    </source>
</reference>
<protein>
    <recommendedName>
        <fullName evidence="2">RAMA domain-containing protein</fullName>
    </recommendedName>
</protein>
<dbReference type="OrthoDB" id="5149322at2"/>
<feature type="compositionally biased region" description="Low complexity" evidence="1">
    <location>
        <begin position="317"/>
        <end position="333"/>
    </location>
</feature>
<feature type="compositionally biased region" description="Low complexity" evidence="1">
    <location>
        <begin position="353"/>
        <end position="373"/>
    </location>
</feature>
<dbReference type="EMBL" id="CP045529">
    <property type="protein sequence ID" value="QFU97073.1"/>
    <property type="molecule type" value="Genomic_DNA"/>
</dbReference>
<feature type="compositionally biased region" description="Low complexity" evidence="1">
    <location>
        <begin position="416"/>
        <end position="427"/>
    </location>
</feature>
<feature type="compositionally biased region" description="Low complexity" evidence="1">
    <location>
        <begin position="286"/>
        <end position="308"/>
    </location>
</feature>
<organism evidence="3 4">
    <name type="scientific">Luteimicrobium xylanilyticum</name>
    <dbReference type="NCBI Taxonomy" id="1133546"/>
    <lineage>
        <taxon>Bacteria</taxon>
        <taxon>Bacillati</taxon>
        <taxon>Actinomycetota</taxon>
        <taxon>Actinomycetes</taxon>
        <taxon>Micrococcales</taxon>
        <taxon>Luteimicrobium</taxon>
    </lineage>
</organism>
<dbReference type="Pfam" id="PF18755">
    <property type="entry name" value="RAMA"/>
    <property type="match status" value="1"/>
</dbReference>
<evidence type="ECO:0000313" key="4">
    <source>
        <dbReference type="Proteomes" id="UP000326702"/>
    </source>
</evidence>
<evidence type="ECO:0000256" key="1">
    <source>
        <dbReference type="SAM" id="MobiDB-lite"/>
    </source>
</evidence>
<feature type="region of interest" description="Disordered" evidence="1">
    <location>
        <begin position="189"/>
        <end position="437"/>
    </location>
</feature>
<sequence length="563" mass="58788">MPLFEVDARRSALVQPLAPGDTAFIRTAEPVVDDHVSRLLGEQIFPVVGRTPAQRPEDAPHLLALDAAGHPVVIEMVARLDASSLALALAHAGRAGRLTLAEVAERFPEGLPAFERAYDEFRRKSPIARTRGQREGSRLLLLCAQVDPAVTDALDFLRVTNRAVTALRLGVVTGPDGRRLVEVEPLHGARRPEGADASSRSVAAARTDAVPDDDLADATTIRPALRRPVVAPTAVNGTTATTAGTAAVPADEAPASAPERVSALPERSALSDRYGLPNRRSFSTTEQVAPAAGAVAAANEPAPAQGSAQPTTTGSGPTRVSTRAAARAAAASAPVPPPPMLSRPPVEDDLPRSRSAVRAAAQPAPAEPSSNASFTPGEEDSAASLPPRRSRAERRRAAEHGSDPLLGSAPPPPTAAPGAGVVPLSDAHPAHPTDHATAPLDASVHRVSSSLSLSGPVSSPLPVPSPQLPLHGDPADDDPDLFMLAQHLGAPTHLVWSRPRRGERFEAVLHPEGQIELPGTGRYRNPDAAATAAVGSRREDGWDVWRLGDSGPSLTDLFREQFA</sequence>
<proteinExistence type="predicted"/>
<dbReference type="AlphaFoldDB" id="A0A5P9Q6P8"/>
<dbReference type="Proteomes" id="UP000326702">
    <property type="component" value="Chromosome"/>
</dbReference>
<dbReference type="RefSeq" id="WP_153021909.1">
    <property type="nucleotide sequence ID" value="NZ_BAABIH010000013.1"/>
</dbReference>
<name>A0A5P9Q6P8_9MICO</name>
<dbReference type="KEGG" id="lxl:KDY119_00567"/>
<feature type="compositionally biased region" description="Low complexity" evidence="1">
    <location>
        <begin position="195"/>
        <end position="208"/>
    </location>
</feature>
<feature type="compositionally biased region" description="Low complexity" evidence="1">
    <location>
        <begin position="228"/>
        <end position="258"/>
    </location>
</feature>
<evidence type="ECO:0000313" key="3">
    <source>
        <dbReference type="EMBL" id="QFU97073.1"/>
    </source>
</evidence>